<dbReference type="InterPro" id="IPR009081">
    <property type="entry name" value="PP-bd_ACP"/>
</dbReference>
<evidence type="ECO:0000256" key="2">
    <source>
        <dbReference type="ARBA" id="ARBA00022450"/>
    </source>
</evidence>
<proteinExistence type="inferred from homology"/>
<dbReference type="PANTHER" id="PTHR20863:SF76">
    <property type="entry name" value="CARRIER DOMAIN-CONTAINING PROTEIN"/>
    <property type="match status" value="1"/>
</dbReference>
<evidence type="ECO:0000313" key="11">
    <source>
        <dbReference type="EMBL" id="QCI07926.1"/>
    </source>
</evidence>
<comment type="subcellular location">
    <subcellularLocation>
        <location evidence="8">Cytoplasm</location>
    </subcellularLocation>
</comment>
<keyword evidence="2 8" id="KW-0596">Phosphopantetheine</keyword>
<keyword evidence="7 8" id="KW-0275">Fatty acid biosynthesis</keyword>
<dbReference type="GO" id="GO:0000035">
    <property type="term" value="F:acyl binding"/>
    <property type="evidence" value="ECO:0007669"/>
    <property type="project" value="TreeGrafter"/>
</dbReference>
<evidence type="ECO:0000256" key="3">
    <source>
        <dbReference type="ARBA" id="ARBA00022516"/>
    </source>
</evidence>
<accession>A0A4D6WWU5</accession>
<keyword evidence="3 8" id="KW-0444">Lipid biosynthesis</keyword>
<dbReference type="NCBIfam" id="NF002150">
    <property type="entry name" value="PRK00982.1-4"/>
    <property type="match status" value="1"/>
</dbReference>
<dbReference type="Pfam" id="PF00550">
    <property type="entry name" value="PP-binding"/>
    <property type="match status" value="1"/>
</dbReference>
<evidence type="ECO:0000256" key="6">
    <source>
        <dbReference type="ARBA" id="ARBA00023098"/>
    </source>
</evidence>
<comment type="function">
    <text evidence="8 9">Carrier of the growing fatty acid chain in fatty acid biosynthesis.</text>
</comment>
<reference evidence="11" key="2">
    <citation type="submission" date="2019-04" db="EMBL/GenBank/DDBJ databases">
        <authorList>
            <person name="Pasella M."/>
        </authorList>
    </citation>
    <scope>NUCLEOTIDE SEQUENCE</scope>
    <source>
        <strain evidence="11">PD2941_3</strain>
    </source>
</reference>
<dbReference type="PROSITE" id="PS00012">
    <property type="entry name" value="PHOSPHOPANTETHEINE"/>
    <property type="match status" value="1"/>
</dbReference>
<keyword evidence="5 8" id="KW-0276">Fatty acid metabolism</keyword>
<dbReference type="AlphaFoldDB" id="A0A4D6WWU5"/>
<keyword evidence="6 8" id="KW-0443">Lipid metabolism</keyword>
<dbReference type="InterPro" id="IPR006162">
    <property type="entry name" value="Ppantetheine_attach_site"/>
</dbReference>
<comment type="pathway">
    <text evidence="8">Lipid metabolism; fatty acid biosynthesis.</text>
</comment>
<dbReference type="UniPathway" id="UPA00094"/>
<dbReference type="GO" id="GO:0005737">
    <property type="term" value="C:cytoplasm"/>
    <property type="evidence" value="ECO:0007669"/>
    <property type="project" value="UniProtKB-SubCell"/>
</dbReference>
<organism evidence="11">
    <name type="scientific">Pleonosporium borreri</name>
    <dbReference type="NCBI Taxonomy" id="2575635"/>
    <lineage>
        <taxon>Eukaryota</taxon>
        <taxon>Rhodophyta</taxon>
        <taxon>Florideophyceae</taxon>
        <taxon>Rhodymeniophycidae</taxon>
        <taxon>Ceramiales</taxon>
        <taxon>Ceramiaceae</taxon>
        <taxon>Pleonosporium</taxon>
    </lineage>
</organism>
<dbReference type="GO" id="GO:0000036">
    <property type="term" value="F:acyl carrier activity"/>
    <property type="evidence" value="ECO:0007669"/>
    <property type="project" value="UniProtKB-UniRule"/>
</dbReference>
<evidence type="ECO:0000259" key="10">
    <source>
        <dbReference type="PROSITE" id="PS50075"/>
    </source>
</evidence>
<evidence type="ECO:0000256" key="9">
    <source>
        <dbReference type="RuleBase" id="RU000722"/>
    </source>
</evidence>
<geneLocation type="plastid" evidence="11"/>
<dbReference type="PROSITE" id="PS50075">
    <property type="entry name" value="CARRIER"/>
    <property type="match status" value="1"/>
</dbReference>
<dbReference type="EMBL" id="MK814702">
    <property type="protein sequence ID" value="QCI07926.1"/>
    <property type="molecule type" value="Genomic_DNA"/>
</dbReference>
<dbReference type="SUPFAM" id="SSF47336">
    <property type="entry name" value="ACP-like"/>
    <property type="match status" value="1"/>
</dbReference>
<dbReference type="NCBIfam" id="NF002148">
    <property type="entry name" value="PRK00982.1-2"/>
    <property type="match status" value="1"/>
</dbReference>
<evidence type="ECO:0000256" key="4">
    <source>
        <dbReference type="ARBA" id="ARBA00022553"/>
    </source>
</evidence>
<dbReference type="NCBIfam" id="TIGR00517">
    <property type="entry name" value="acyl_carrier"/>
    <property type="match status" value="1"/>
</dbReference>
<evidence type="ECO:0000256" key="1">
    <source>
        <dbReference type="ARBA" id="ARBA00010930"/>
    </source>
</evidence>
<comment type="similarity">
    <text evidence="1 8">Belongs to the acyl carrier protein (ACP) family.</text>
</comment>
<keyword evidence="11" id="KW-0934">Plastid</keyword>
<feature type="domain" description="Carrier" evidence="10">
    <location>
        <begin position="3"/>
        <end position="78"/>
    </location>
</feature>
<dbReference type="PANTHER" id="PTHR20863">
    <property type="entry name" value="ACYL CARRIER PROTEIN"/>
    <property type="match status" value="1"/>
</dbReference>
<name>A0A4D6WWU5_9FLOR</name>
<protein>
    <recommendedName>
        <fullName evidence="8 9">Acyl carrier protein</fullName>
        <shortName evidence="8">ACP</shortName>
    </recommendedName>
</protein>
<sequence length="78" mass="8861">MSDATLKKIKEVVAEKLGHEKDDIKLESQFVEDLGADSLDIVELLMSIEEEFSIDIPDEEATTLLTVKDTLDYIEKYL</sequence>
<dbReference type="Gene3D" id="1.10.1200.10">
    <property type="entry name" value="ACP-like"/>
    <property type="match status" value="1"/>
</dbReference>
<keyword evidence="8" id="KW-0963">Cytoplasm</keyword>
<evidence type="ECO:0000256" key="5">
    <source>
        <dbReference type="ARBA" id="ARBA00022832"/>
    </source>
</evidence>
<gene>
    <name evidence="8 11" type="primary">acpP</name>
</gene>
<evidence type="ECO:0000256" key="8">
    <source>
        <dbReference type="HAMAP-Rule" id="MF_01217"/>
    </source>
</evidence>
<feature type="modified residue" description="O-(pantetheine 4'-phosphoryl)serine" evidence="8">
    <location>
        <position position="38"/>
    </location>
</feature>
<dbReference type="InterPro" id="IPR003231">
    <property type="entry name" value="ACP"/>
</dbReference>
<comment type="PTM">
    <text evidence="8">4'-phosphopantetheine is transferred from CoA to a specific serine of apo-ACP by AcpS. This modification is essential for activity because fatty acids are bound in thioester linkage to the sulfhydryl of the prosthetic group.</text>
</comment>
<reference evidence="11" key="1">
    <citation type="journal article" date="2019" name="Mol. Phylogenet. Evol.">
        <title>Morphological evolution and classification of the red algal order Ceramiales inferred using plastid phylogenomics.</title>
        <authorList>
            <person name="Diaz-Tapia P."/>
            <person name="Pasella M.M."/>
            <person name="Verbruggen H."/>
            <person name="Maggs C.A."/>
        </authorList>
    </citation>
    <scope>NUCLEOTIDE SEQUENCE</scope>
    <source>
        <strain evidence="11">PD2941_3</strain>
    </source>
</reference>
<evidence type="ECO:0000256" key="7">
    <source>
        <dbReference type="ARBA" id="ARBA00023160"/>
    </source>
</evidence>
<dbReference type="HAMAP" id="MF_01217">
    <property type="entry name" value="Acyl_carrier"/>
    <property type="match status" value="1"/>
</dbReference>
<dbReference type="InterPro" id="IPR036736">
    <property type="entry name" value="ACP-like_sf"/>
</dbReference>
<keyword evidence="4 8" id="KW-0597">Phosphoprotein</keyword>